<name>A0ABN9QI26_9DINO</name>
<gene>
    <name evidence="1" type="ORF">PCOR1329_LOCUS11505</name>
</gene>
<evidence type="ECO:0008006" key="3">
    <source>
        <dbReference type="Google" id="ProtNLM"/>
    </source>
</evidence>
<organism evidence="1 2">
    <name type="scientific">Prorocentrum cordatum</name>
    <dbReference type="NCBI Taxonomy" id="2364126"/>
    <lineage>
        <taxon>Eukaryota</taxon>
        <taxon>Sar</taxon>
        <taxon>Alveolata</taxon>
        <taxon>Dinophyceae</taxon>
        <taxon>Prorocentrales</taxon>
        <taxon>Prorocentraceae</taxon>
        <taxon>Prorocentrum</taxon>
    </lineage>
</organism>
<dbReference type="Proteomes" id="UP001189429">
    <property type="component" value="Unassembled WGS sequence"/>
</dbReference>
<feature type="non-terminal residue" evidence="1">
    <location>
        <position position="1"/>
    </location>
</feature>
<evidence type="ECO:0000313" key="1">
    <source>
        <dbReference type="EMBL" id="CAK0804818.1"/>
    </source>
</evidence>
<keyword evidence="2" id="KW-1185">Reference proteome</keyword>
<proteinExistence type="predicted"/>
<protein>
    <recommendedName>
        <fullName evidence="3">SWIM-type domain-containing protein</fullName>
    </recommendedName>
</protein>
<accession>A0ABN9QI26</accession>
<sequence length="572" mass="64273">DSVRQRVGRLVSSAGDAPADLKPHDALQELLRVKDLYTVEPSHLGSFDVERVKVLSAGVSVMDMEDLLPPDQRAMLADPEGQILRNSSELEYDSGAFAPYWGPKLRFDTSERRRLILRLAELGLVGFRTSIRARIGIFVVKKKDGFQRLIVDAREPNRLCRRPPHSWLDTVTALTGVDLSDSAIRATSQDDGDLSWVQPSAGCVDLYSGFYQFRNRRMGSLFGIDFGASLAVRLPYVDNANVIGITAESTQRALEHVKRDFDAKHLDFHEENAASPELQLLGVVFDGVRRQIRPLPRRTWRLHLALQEVIRRGFASGRVVQILVGHLVHHFQLARAALASLDKVWAFIGEHYDDEAELWDSVRWELEVAGWLVFMAGVDLGYALHVAEISDAEYREVAAYRERWRFDLVERESAGWGPALPWAAAWRAQHGAGASPQLGHLESGGGASQGRRRPWRQLDEIERPASVVGIPALPDALVDPARWRRVVRGGWKYDTAIHEKEGRVMLMGLVRASREVRFHGCRLLSIGDNLACICSFEKGRAKSYCLHRLCQRAGALTIACGLIWTQRYLETK</sequence>
<feature type="non-terminal residue" evidence="1">
    <location>
        <position position="572"/>
    </location>
</feature>
<reference evidence="1" key="1">
    <citation type="submission" date="2023-10" db="EMBL/GenBank/DDBJ databases">
        <authorList>
            <person name="Chen Y."/>
            <person name="Shah S."/>
            <person name="Dougan E. K."/>
            <person name="Thang M."/>
            <person name="Chan C."/>
        </authorList>
    </citation>
    <scope>NUCLEOTIDE SEQUENCE [LARGE SCALE GENOMIC DNA]</scope>
</reference>
<evidence type="ECO:0000313" key="2">
    <source>
        <dbReference type="Proteomes" id="UP001189429"/>
    </source>
</evidence>
<dbReference type="EMBL" id="CAUYUJ010003326">
    <property type="protein sequence ID" value="CAK0804818.1"/>
    <property type="molecule type" value="Genomic_DNA"/>
</dbReference>
<comment type="caution">
    <text evidence="1">The sequence shown here is derived from an EMBL/GenBank/DDBJ whole genome shotgun (WGS) entry which is preliminary data.</text>
</comment>